<comment type="subcellular location">
    <subcellularLocation>
        <location evidence="1">Membrane</location>
        <topology evidence="1">Single-pass type II membrane protein</topology>
    </subcellularLocation>
</comment>
<keyword evidence="3" id="KW-0808">Transferase</keyword>
<dbReference type="InterPro" id="IPR003406">
    <property type="entry name" value="Glyco_trans_14"/>
</dbReference>
<accession>A0AAN7KIK1</accession>
<dbReference type="Pfam" id="PF02485">
    <property type="entry name" value="Branch"/>
    <property type="match status" value="1"/>
</dbReference>
<sequence length="385" mass="44333">MGQEEQHNSSSTKKTKQPMILNHVLIIAFFVVGFSFGITVAICIKTSWFGTNLIDGFSRAPPVQSVLLEAAAPSPAGQALKRHDMDDEELFWRATMVPRIRRFPFKRVPKVAFLFLAKGPLPLGPLWELFFRGHGGLYSIYVHSHPSYNETFRLDSVFHARRIPSKPVEWGRASMMDAERRLLANALLDFSNERFVLLSEACIPLFNFSTIYKYLIGSNESFLHLFDDPGRDGRGRYNRRMFPAIDVTGWRKGSQWFEVSRDMAVDIVSDEKYYWVFREFCAKENRPPCYLDEHYIPTLVYAVSPGRNSNRTVTWVDWSKRGPHPGKFRRREVSLEFIDHIRYGAANCTHNGNPTSMCFLFARKFMPDSLQPLMQIAPTYLGVNP</sequence>
<evidence type="ECO:0000256" key="6">
    <source>
        <dbReference type="SAM" id="Phobius"/>
    </source>
</evidence>
<evidence type="ECO:0000313" key="8">
    <source>
        <dbReference type="Proteomes" id="UP001345219"/>
    </source>
</evidence>
<proteinExistence type="predicted"/>
<reference evidence="7 8" key="1">
    <citation type="journal article" date="2023" name="Hortic Res">
        <title>Pangenome of water caltrop reveals structural variations and asymmetric subgenome divergence after allopolyploidization.</title>
        <authorList>
            <person name="Zhang X."/>
            <person name="Chen Y."/>
            <person name="Wang L."/>
            <person name="Yuan Y."/>
            <person name="Fang M."/>
            <person name="Shi L."/>
            <person name="Lu R."/>
            <person name="Comes H.P."/>
            <person name="Ma Y."/>
            <person name="Chen Y."/>
            <person name="Huang G."/>
            <person name="Zhou Y."/>
            <person name="Zheng Z."/>
            <person name="Qiu Y."/>
        </authorList>
    </citation>
    <scope>NUCLEOTIDE SEQUENCE [LARGE SCALE GENOMIC DNA]</scope>
    <source>
        <tissue evidence="7">Roots</tissue>
    </source>
</reference>
<dbReference type="PANTHER" id="PTHR31042:SF20">
    <property type="entry name" value="CORE-2_I-BRANCHING BETA-1,6-N-ACETYLGLUCOSAMINYLTRANSFERASE FAMILY PROTEIN"/>
    <property type="match status" value="1"/>
</dbReference>
<keyword evidence="5" id="KW-0325">Glycoprotein</keyword>
<evidence type="ECO:0000256" key="1">
    <source>
        <dbReference type="ARBA" id="ARBA00004606"/>
    </source>
</evidence>
<organism evidence="7 8">
    <name type="scientific">Trapa incisa</name>
    <dbReference type="NCBI Taxonomy" id="236973"/>
    <lineage>
        <taxon>Eukaryota</taxon>
        <taxon>Viridiplantae</taxon>
        <taxon>Streptophyta</taxon>
        <taxon>Embryophyta</taxon>
        <taxon>Tracheophyta</taxon>
        <taxon>Spermatophyta</taxon>
        <taxon>Magnoliopsida</taxon>
        <taxon>eudicotyledons</taxon>
        <taxon>Gunneridae</taxon>
        <taxon>Pentapetalae</taxon>
        <taxon>rosids</taxon>
        <taxon>malvids</taxon>
        <taxon>Myrtales</taxon>
        <taxon>Lythraceae</taxon>
        <taxon>Trapa</taxon>
    </lineage>
</organism>
<evidence type="ECO:0000256" key="4">
    <source>
        <dbReference type="ARBA" id="ARBA00023136"/>
    </source>
</evidence>
<evidence type="ECO:0008006" key="9">
    <source>
        <dbReference type="Google" id="ProtNLM"/>
    </source>
</evidence>
<keyword evidence="6" id="KW-1133">Transmembrane helix</keyword>
<protein>
    <recommendedName>
        <fullName evidence="9">Core-2/I-branching beta-1,6-N-acetylglucosaminyltransferase family protein</fullName>
    </recommendedName>
</protein>
<dbReference type="InterPro" id="IPR044174">
    <property type="entry name" value="BC10-like"/>
</dbReference>
<dbReference type="EMBL" id="JAXIOK010000006">
    <property type="protein sequence ID" value="KAK4767949.1"/>
    <property type="molecule type" value="Genomic_DNA"/>
</dbReference>
<comment type="caution">
    <text evidence="7">The sequence shown here is derived from an EMBL/GenBank/DDBJ whole genome shotgun (WGS) entry which is preliminary data.</text>
</comment>
<keyword evidence="4 6" id="KW-0472">Membrane</keyword>
<keyword evidence="2" id="KW-0328">Glycosyltransferase</keyword>
<feature type="transmembrane region" description="Helical" evidence="6">
    <location>
        <begin position="20"/>
        <end position="42"/>
    </location>
</feature>
<evidence type="ECO:0000256" key="3">
    <source>
        <dbReference type="ARBA" id="ARBA00022679"/>
    </source>
</evidence>
<dbReference type="PANTHER" id="PTHR31042">
    <property type="entry name" value="CORE-2/I-BRANCHING BETA-1,6-N-ACETYLGLUCOSAMINYLTRANSFERASE FAMILY PROTEIN-RELATED"/>
    <property type="match status" value="1"/>
</dbReference>
<evidence type="ECO:0000256" key="5">
    <source>
        <dbReference type="ARBA" id="ARBA00023180"/>
    </source>
</evidence>
<dbReference type="GO" id="GO:0016020">
    <property type="term" value="C:membrane"/>
    <property type="evidence" value="ECO:0007669"/>
    <property type="project" value="UniProtKB-SubCell"/>
</dbReference>
<dbReference type="AlphaFoldDB" id="A0AAN7KIK1"/>
<keyword evidence="6" id="KW-0812">Transmembrane</keyword>
<evidence type="ECO:0000313" key="7">
    <source>
        <dbReference type="EMBL" id="KAK4767949.1"/>
    </source>
</evidence>
<dbReference type="Proteomes" id="UP001345219">
    <property type="component" value="Chromosome 3"/>
</dbReference>
<name>A0AAN7KIK1_9MYRT</name>
<gene>
    <name evidence="7" type="ORF">SAY87_003090</name>
</gene>
<evidence type="ECO:0000256" key="2">
    <source>
        <dbReference type="ARBA" id="ARBA00022676"/>
    </source>
</evidence>
<dbReference type="GO" id="GO:0016757">
    <property type="term" value="F:glycosyltransferase activity"/>
    <property type="evidence" value="ECO:0007669"/>
    <property type="project" value="UniProtKB-KW"/>
</dbReference>
<keyword evidence="8" id="KW-1185">Reference proteome</keyword>